<accession>A0A1C0A8F9</accession>
<sequence>MNLGKNPVLLIIDVQKAFEDLKWGTRNNLDAEEKISSLLDMWRERDYPVIHVQHLSQSETSPLRPGQPGCEFKDEVKPLAGEKVIQKRVNSAFIGTELESYLRENQFDKLVICGLTTNHCVSTTTRMAGNLGFNTFLVADGTATFNRKNYDGQEFSADEVHEISLANLHKEFATVVTMADIVQKINNK</sequence>
<evidence type="ECO:0000259" key="3">
    <source>
        <dbReference type="Pfam" id="PF00857"/>
    </source>
</evidence>
<feature type="domain" description="Isochorismatase-like" evidence="3">
    <location>
        <begin position="8"/>
        <end position="180"/>
    </location>
</feature>
<comment type="similarity">
    <text evidence="1">Belongs to the isochorismatase family.</text>
</comment>
<name>A0A1C0A8F9_9FIRM</name>
<dbReference type="Gene3D" id="3.40.50.850">
    <property type="entry name" value="Isochorismatase-like"/>
    <property type="match status" value="1"/>
</dbReference>
<evidence type="ECO:0000313" key="5">
    <source>
        <dbReference type="Proteomes" id="UP000093514"/>
    </source>
</evidence>
<dbReference type="InterPro" id="IPR000868">
    <property type="entry name" value="Isochorismatase-like_dom"/>
</dbReference>
<dbReference type="PANTHER" id="PTHR43540:SF1">
    <property type="entry name" value="ISOCHORISMATASE HYDROLASE"/>
    <property type="match status" value="1"/>
</dbReference>
<comment type="caution">
    <text evidence="4">The sequence shown here is derived from an EMBL/GenBank/DDBJ whole genome shotgun (WGS) entry which is preliminary data.</text>
</comment>
<evidence type="ECO:0000313" key="4">
    <source>
        <dbReference type="EMBL" id="OCL26518.1"/>
    </source>
</evidence>
<dbReference type="CDD" id="cd01014">
    <property type="entry name" value="nicotinamidase_related"/>
    <property type="match status" value="1"/>
</dbReference>
<dbReference type="RefSeq" id="WP_068718426.1">
    <property type="nucleotide sequence ID" value="NZ_LWDV01000009.1"/>
</dbReference>
<dbReference type="Proteomes" id="UP000093514">
    <property type="component" value="Unassembled WGS sequence"/>
</dbReference>
<dbReference type="PANTHER" id="PTHR43540">
    <property type="entry name" value="PEROXYUREIDOACRYLATE/UREIDOACRYLATE AMIDOHYDROLASE-RELATED"/>
    <property type="match status" value="1"/>
</dbReference>
<dbReference type="EMBL" id="LWDV01000009">
    <property type="protein sequence ID" value="OCL26518.1"/>
    <property type="molecule type" value="Genomic_DNA"/>
</dbReference>
<protein>
    <submittedName>
        <fullName evidence="4">Isochorismatase</fullName>
    </submittedName>
</protein>
<keyword evidence="5" id="KW-1185">Reference proteome</keyword>
<keyword evidence="2" id="KW-0378">Hydrolase</keyword>
<evidence type="ECO:0000256" key="1">
    <source>
        <dbReference type="ARBA" id="ARBA00006336"/>
    </source>
</evidence>
<reference evidence="5" key="1">
    <citation type="submission" date="2016-07" db="EMBL/GenBank/DDBJ databases">
        <authorList>
            <person name="Florea S."/>
            <person name="Webb J.S."/>
            <person name="Jaromczyk J."/>
            <person name="Schardl C.L."/>
        </authorList>
    </citation>
    <scope>NUCLEOTIDE SEQUENCE [LARGE SCALE GENOMIC DNA]</scope>
    <source>
        <strain evidence="5">Z6</strain>
    </source>
</reference>
<gene>
    <name evidence="4" type="ORF">U472_11015</name>
</gene>
<dbReference type="AlphaFoldDB" id="A0A1C0A8F9"/>
<dbReference type="OrthoDB" id="257098at2"/>
<dbReference type="Pfam" id="PF00857">
    <property type="entry name" value="Isochorismatase"/>
    <property type="match status" value="1"/>
</dbReference>
<dbReference type="InterPro" id="IPR050272">
    <property type="entry name" value="Isochorismatase-like_hydrls"/>
</dbReference>
<organism evidence="4 5">
    <name type="scientific">Orenia metallireducens</name>
    <dbReference type="NCBI Taxonomy" id="1413210"/>
    <lineage>
        <taxon>Bacteria</taxon>
        <taxon>Bacillati</taxon>
        <taxon>Bacillota</taxon>
        <taxon>Clostridia</taxon>
        <taxon>Halanaerobiales</taxon>
        <taxon>Halobacteroidaceae</taxon>
        <taxon>Orenia</taxon>
    </lineage>
</organism>
<dbReference type="GO" id="GO:0016787">
    <property type="term" value="F:hydrolase activity"/>
    <property type="evidence" value="ECO:0007669"/>
    <property type="project" value="UniProtKB-KW"/>
</dbReference>
<evidence type="ECO:0000256" key="2">
    <source>
        <dbReference type="ARBA" id="ARBA00022801"/>
    </source>
</evidence>
<reference evidence="4 5" key="2">
    <citation type="submission" date="2016-08" db="EMBL/GenBank/DDBJ databases">
        <title>Orenia metallireducens sp. nov. strain Z6, a Novel Metal-reducing Firmicute from the Deep Subsurface.</title>
        <authorList>
            <person name="Maxim B.I."/>
            <person name="Kenneth K."/>
            <person name="Flynn T.M."/>
            <person name="Oloughlin E.J."/>
            <person name="Locke R.A."/>
            <person name="Weber J.R."/>
            <person name="Egan S.M."/>
            <person name="Mackie R.I."/>
            <person name="Cann I.K."/>
        </authorList>
    </citation>
    <scope>NUCLEOTIDE SEQUENCE [LARGE SCALE GENOMIC DNA]</scope>
    <source>
        <strain evidence="4 5">Z6</strain>
    </source>
</reference>
<dbReference type="InterPro" id="IPR036380">
    <property type="entry name" value="Isochorismatase-like_sf"/>
</dbReference>
<proteinExistence type="inferred from homology"/>
<dbReference type="SUPFAM" id="SSF52499">
    <property type="entry name" value="Isochorismatase-like hydrolases"/>
    <property type="match status" value="1"/>
</dbReference>